<dbReference type="EMBL" id="KV017449">
    <property type="protein sequence ID" value="KZV18509.1"/>
    <property type="molecule type" value="Genomic_DNA"/>
</dbReference>
<reference evidence="2 3" key="1">
    <citation type="journal article" date="2015" name="Proc. Natl. Acad. Sci. U.S.A.">
        <title>The resurrection genome of Boea hygrometrica: A blueprint for survival of dehydration.</title>
        <authorList>
            <person name="Xiao L."/>
            <person name="Yang G."/>
            <person name="Zhang L."/>
            <person name="Yang X."/>
            <person name="Zhao S."/>
            <person name="Ji Z."/>
            <person name="Zhou Q."/>
            <person name="Hu M."/>
            <person name="Wang Y."/>
            <person name="Chen M."/>
            <person name="Xu Y."/>
            <person name="Jin H."/>
            <person name="Xiao X."/>
            <person name="Hu G."/>
            <person name="Bao F."/>
            <person name="Hu Y."/>
            <person name="Wan P."/>
            <person name="Li L."/>
            <person name="Deng X."/>
            <person name="Kuang T."/>
            <person name="Xiang C."/>
            <person name="Zhu J.K."/>
            <person name="Oliver M.J."/>
            <person name="He Y."/>
        </authorList>
    </citation>
    <scope>NUCLEOTIDE SEQUENCE [LARGE SCALE GENOMIC DNA]</scope>
    <source>
        <strain evidence="3">cv. XS01</strain>
    </source>
</reference>
<feature type="compositionally biased region" description="Basic and acidic residues" evidence="1">
    <location>
        <begin position="89"/>
        <end position="115"/>
    </location>
</feature>
<keyword evidence="3" id="KW-1185">Reference proteome</keyword>
<name>A0A2Z7AHD5_9LAMI</name>
<evidence type="ECO:0000313" key="2">
    <source>
        <dbReference type="EMBL" id="KZV18509.1"/>
    </source>
</evidence>
<gene>
    <name evidence="2" type="ORF">F511_10259</name>
</gene>
<proteinExistence type="predicted"/>
<accession>A0A2Z7AHD5</accession>
<dbReference type="AlphaFoldDB" id="A0A2Z7AHD5"/>
<dbReference type="OrthoDB" id="913710at2759"/>
<sequence>MATNGEILETQRIGEKVLRILPSKFVHTVVAIEESQDLSTMSLENLQGRFEARIFQRSSQVSFSHDQALKSQVTFTRDRGAYHGRGIGRGRERDGRHTHHQHDQAKENEGPKERK</sequence>
<evidence type="ECO:0000313" key="3">
    <source>
        <dbReference type="Proteomes" id="UP000250235"/>
    </source>
</evidence>
<dbReference type="Proteomes" id="UP000250235">
    <property type="component" value="Unassembled WGS sequence"/>
</dbReference>
<evidence type="ECO:0000256" key="1">
    <source>
        <dbReference type="SAM" id="MobiDB-lite"/>
    </source>
</evidence>
<feature type="region of interest" description="Disordered" evidence="1">
    <location>
        <begin position="76"/>
        <end position="115"/>
    </location>
</feature>
<protein>
    <submittedName>
        <fullName evidence="2">Keratin, type I cytoskeletal 9-like</fullName>
    </submittedName>
</protein>
<organism evidence="2 3">
    <name type="scientific">Dorcoceras hygrometricum</name>
    <dbReference type="NCBI Taxonomy" id="472368"/>
    <lineage>
        <taxon>Eukaryota</taxon>
        <taxon>Viridiplantae</taxon>
        <taxon>Streptophyta</taxon>
        <taxon>Embryophyta</taxon>
        <taxon>Tracheophyta</taxon>
        <taxon>Spermatophyta</taxon>
        <taxon>Magnoliopsida</taxon>
        <taxon>eudicotyledons</taxon>
        <taxon>Gunneridae</taxon>
        <taxon>Pentapetalae</taxon>
        <taxon>asterids</taxon>
        <taxon>lamiids</taxon>
        <taxon>Lamiales</taxon>
        <taxon>Gesneriaceae</taxon>
        <taxon>Didymocarpoideae</taxon>
        <taxon>Trichosporeae</taxon>
        <taxon>Loxocarpinae</taxon>
        <taxon>Dorcoceras</taxon>
    </lineage>
</organism>